<protein>
    <submittedName>
        <fullName evidence="2">Uncharacterized protein</fullName>
    </submittedName>
</protein>
<dbReference type="Proteomes" id="UP001454036">
    <property type="component" value="Unassembled WGS sequence"/>
</dbReference>
<accession>A0AAV3RKF4</accession>
<feature type="region of interest" description="Disordered" evidence="1">
    <location>
        <begin position="177"/>
        <end position="201"/>
    </location>
</feature>
<name>A0AAV3RKF4_LITER</name>
<gene>
    <name evidence="2" type="ORF">LIER_28750</name>
</gene>
<feature type="compositionally biased region" description="Polar residues" evidence="1">
    <location>
        <begin position="177"/>
        <end position="186"/>
    </location>
</feature>
<evidence type="ECO:0000313" key="3">
    <source>
        <dbReference type="Proteomes" id="UP001454036"/>
    </source>
</evidence>
<dbReference type="EMBL" id="BAABME010009678">
    <property type="protein sequence ID" value="GAA0175610.1"/>
    <property type="molecule type" value="Genomic_DNA"/>
</dbReference>
<keyword evidence="3" id="KW-1185">Reference proteome</keyword>
<sequence length="201" mass="21657">MKNDQVLCPTPIRSLTPFNATNGVIHGEILEVHNNYLPWINYTNVLELDNPRPRMVNVEDDDPGGEKSYDEIGVKENVIREEAAPIVEERVIASSVAEMSEVVDVSGPSVRPSVEDTMSKTVELSILSDNYVVDVGMDVLEGDGVDVSHADMVPEGVEVPSTEGLGVNVNPSVDNTLNGLKDSTPSGGDVLRSSVDDSVRI</sequence>
<evidence type="ECO:0000313" key="2">
    <source>
        <dbReference type="EMBL" id="GAA0175610.1"/>
    </source>
</evidence>
<comment type="caution">
    <text evidence="2">The sequence shown here is derived from an EMBL/GenBank/DDBJ whole genome shotgun (WGS) entry which is preliminary data.</text>
</comment>
<evidence type="ECO:0000256" key="1">
    <source>
        <dbReference type="SAM" id="MobiDB-lite"/>
    </source>
</evidence>
<proteinExistence type="predicted"/>
<dbReference type="AlphaFoldDB" id="A0AAV3RKF4"/>
<organism evidence="2 3">
    <name type="scientific">Lithospermum erythrorhizon</name>
    <name type="common">Purple gromwell</name>
    <name type="synonym">Lithospermum officinale var. erythrorhizon</name>
    <dbReference type="NCBI Taxonomy" id="34254"/>
    <lineage>
        <taxon>Eukaryota</taxon>
        <taxon>Viridiplantae</taxon>
        <taxon>Streptophyta</taxon>
        <taxon>Embryophyta</taxon>
        <taxon>Tracheophyta</taxon>
        <taxon>Spermatophyta</taxon>
        <taxon>Magnoliopsida</taxon>
        <taxon>eudicotyledons</taxon>
        <taxon>Gunneridae</taxon>
        <taxon>Pentapetalae</taxon>
        <taxon>asterids</taxon>
        <taxon>lamiids</taxon>
        <taxon>Boraginales</taxon>
        <taxon>Boraginaceae</taxon>
        <taxon>Boraginoideae</taxon>
        <taxon>Lithospermeae</taxon>
        <taxon>Lithospermum</taxon>
    </lineage>
</organism>
<reference evidence="2 3" key="1">
    <citation type="submission" date="2024-01" db="EMBL/GenBank/DDBJ databases">
        <title>The complete chloroplast genome sequence of Lithospermum erythrorhizon: insights into the phylogenetic relationship among Boraginaceae species and the maternal lineages of purple gromwells.</title>
        <authorList>
            <person name="Okada T."/>
            <person name="Watanabe K."/>
        </authorList>
    </citation>
    <scope>NUCLEOTIDE SEQUENCE [LARGE SCALE GENOMIC DNA]</scope>
</reference>